<evidence type="ECO:0000313" key="2">
    <source>
        <dbReference type="Proteomes" id="UP001445076"/>
    </source>
</evidence>
<dbReference type="EMBL" id="JARKIK010000007">
    <property type="protein sequence ID" value="KAK8750539.1"/>
    <property type="molecule type" value="Genomic_DNA"/>
</dbReference>
<keyword evidence="2" id="KW-1185">Reference proteome</keyword>
<evidence type="ECO:0000313" key="1">
    <source>
        <dbReference type="EMBL" id="KAK8750539.1"/>
    </source>
</evidence>
<reference evidence="1 2" key="1">
    <citation type="journal article" date="2024" name="BMC Genomics">
        <title>Genome assembly of redclaw crayfish (Cherax quadricarinatus) provides insights into its immune adaptation and hypoxia tolerance.</title>
        <authorList>
            <person name="Liu Z."/>
            <person name="Zheng J."/>
            <person name="Li H."/>
            <person name="Fang K."/>
            <person name="Wang S."/>
            <person name="He J."/>
            <person name="Zhou D."/>
            <person name="Weng S."/>
            <person name="Chi M."/>
            <person name="Gu Z."/>
            <person name="He J."/>
            <person name="Li F."/>
            <person name="Wang M."/>
        </authorList>
    </citation>
    <scope>NUCLEOTIDE SEQUENCE [LARGE SCALE GENOMIC DNA]</scope>
    <source>
        <strain evidence="1">ZL_2023a</strain>
    </source>
</reference>
<comment type="caution">
    <text evidence="1">The sequence shown here is derived from an EMBL/GenBank/DDBJ whole genome shotgun (WGS) entry which is preliminary data.</text>
</comment>
<proteinExistence type="predicted"/>
<name>A0AAW0YK27_CHEQU</name>
<dbReference type="Proteomes" id="UP001445076">
    <property type="component" value="Unassembled WGS sequence"/>
</dbReference>
<sequence>MLSPGVLMIYAVPHHVLLSTEREAAARKWAPVVWLHPDEHHYPSSVNHFLRHVRPSIAGSKEPQSTVNGETVILMPSLPVGKPSQESYLLAPNNFECSNCALPR</sequence>
<accession>A0AAW0YK27</accession>
<dbReference type="AlphaFoldDB" id="A0AAW0YK27"/>
<gene>
    <name evidence="1" type="ORF">OTU49_014892</name>
</gene>
<feature type="non-terminal residue" evidence="1">
    <location>
        <position position="104"/>
    </location>
</feature>
<organism evidence="1 2">
    <name type="scientific">Cherax quadricarinatus</name>
    <name type="common">Australian red claw crayfish</name>
    <dbReference type="NCBI Taxonomy" id="27406"/>
    <lineage>
        <taxon>Eukaryota</taxon>
        <taxon>Metazoa</taxon>
        <taxon>Ecdysozoa</taxon>
        <taxon>Arthropoda</taxon>
        <taxon>Crustacea</taxon>
        <taxon>Multicrustacea</taxon>
        <taxon>Malacostraca</taxon>
        <taxon>Eumalacostraca</taxon>
        <taxon>Eucarida</taxon>
        <taxon>Decapoda</taxon>
        <taxon>Pleocyemata</taxon>
        <taxon>Astacidea</taxon>
        <taxon>Parastacoidea</taxon>
        <taxon>Parastacidae</taxon>
        <taxon>Cherax</taxon>
    </lineage>
</organism>
<protein>
    <submittedName>
        <fullName evidence="1">Uncharacterized protein</fullName>
    </submittedName>
</protein>